<dbReference type="EMBL" id="VSSQ01005566">
    <property type="protein sequence ID" value="MPM29642.1"/>
    <property type="molecule type" value="Genomic_DNA"/>
</dbReference>
<name>A0A644YLY8_9ZZZZ</name>
<reference evidence="2" key="1">
    <citation type="submission" date="2019-08" db="EMBL/GenBank/DDBJ databases">
        <authorList>
            <person name="Kucharzyk K."/>
            <person name="Murdoch R.W."/>
            <person name="Higgins S."/>
            <person name="Loffler F."/>
        </authorList>
    </citation>
    <scope>NUCLEOTIDE SEQUENCE</scope>
</reference>
<evidence type="ECO:0000256" key="1">
    <source>
        <dbReference type="SAM" id="MobiDB-lite"/>
    </source>
</evidence>
<gene>
    <name evidence="2" type="ORF">SDC9_76182</name>
</gene>
<evidence type="ECO:0000313" key="2">
    <source>
        <dbReference type="EMBL" id="MPM29642.1"/>
    </source>
</evidence>
<sequence length="64" mass="6858">MPRRLDRVGVEGDAQLPANRPNLGNGLDGADFVVGKHDGHKAGVRPDGLTHLVRRNHAGLRDGQ</sequence>
<protein>
    <submittedName>
        <fullName evidence="2">Uncharacterized protein</fullName>
    </submittedName>
</protein>
<proteinExistence type="predicted"/>
<dbReference type="AlphaFoldDB" id="A0A644YLY8"/>
<organism evidence="2">
    <name type="scientific">bioreactor metagenome</name>
    <dbReference type="NCBI Taxonomy" id="1076179"/>
    <lineage>
        <taxon>unclassified sequences</taxon>
        <taxon>metagenomes</taxon>
        <taxon>ecological metagenomes</taxon>
    </lineage>
</organism>
<feature type="region of interest" description="Disordered" evidence="1">
    <location>
        <begin position="1"/>
        <end position="25"/>
    </location>
</feature>
<feature type="compositionally biased region" description="Basic and acidic residues" evidence="1">
    <location>
        <begin position="1"/>
        <end position="10"/>
    </location>
</feature>
<accession>A0A644YLY8</accession>
<comment type="caution">
    <text evidence="2">The sequence shown here is derived from an EMBL/GenBank/DDBJ whole genome shotgun (WGS) entry which is preliminary data.</text>
</comment>